<feature type="domain" description="CENP-V/GFA" evidence="4">
    <location>
        <begin position="14"/>
        <end position="126"/>
    </location>
</feature>
<organism evidence="5 6">
    <name type="scientific">Globisporangium ultimum (strain ATCC 200006 / CBS 805.95 / DAOM BR144)</name>
    <name type="common">Pythium ultimum</name>
    <dbReference type="NCBI Taxonomy" id="431595"/>
    <lineage>
        <taxon>Eukaryota</taxon>
        <taxon>Sar</taxon>
        <taxon>Stramenopiles</taxon>
        <taxon>Oomycota</taxon>
        <taxon>Peronosporomycetes</taxon>
        <taxon>Pythiales</taxon>
        <taxon>Pythiaceae</taxon>
        <taxon>Globisporangium</taxon>
    </lineage>
</organism>
<accession>K3WMA4</accession>
<dbReference type="eggNOG" id="KOG4192">
    <property type="taxonomic scope" value="Eukaryota"/>
</dbReference>
<dbReference type="Proteomes" id="UP000019132">
    <property type="component" value="Unassembled WGS sequence"/>
</dbReference>
<dbReference type="EMBL" id="GL376625">
    <property type="status" value="NOT_ANNOTATED_CDS"/>
    <property type="molecule type" value="Genomic_DNA"/>
</dbReference>
<protein>
    <recommendedName>
        <fullName evidence="4">CENP-V/GFA domain-containing protein</fullName>
    </recommendedName>
</protein>
<reference evidence="5" key="3">
    <citation type="submission" date="2015-02" db="UniProtKB">
        <authorList>
            <consortium name="EnsemblProtists"/>
        </authorList>
    </citation>
    <scope>IDENTIFICATION</scope>
    <source>
        <strain evidence="5">DAOM BR144</strain>
    </source>
</reference>
<dbReference type="GO" id="GO:0016846">
    <property type="term" value="F:carbon-sulfur lyase activity"/>
    <property type="evidence" value="ECO:0007669"/>
    <property type="project" value="InterPro"/>
</dbReference>
<reference evidence="6" key="2">
    <citation type="submission" date="2010-04" db="EMBL/GenBank/DDBJ databases">
        <authorList>
            <person name="Buell R."/>
            <person name="Hamilton J."/>
            <person name="Hostetler J."/>
        </authorList>
    </citation>
    <scope>NUCLEOTIDE SEQUENCE [LARGE SCALE GENOMIC DNA]</scope>
    <source>
        <strain evidence="6">DAOM:BR144</strain>
    </source>
</reference>
<evidence type="ECO:0000256" key="3">
    <source>
        <dbReference type="ARBA" id="ARBA00022833"/>
    </source>
</evidence>
<dbReference type="InParanoid" id="K3WMA4"/>
<evidence type="ECO:0000256" key="2">
    <source>
        <dbReference type="ARBA" id="ARBA00022723"/>
    </source>
</evidence>
<comment type="similarity">
    <text evidence="1">Belongs to the Gfa family.</text>
</comment>
<dbReference type="InterPro" id="IPR006913">
    <property type="entry name" value="CENP-V/GFA"/>
</dbReference>
<proteinExistence type="inferred from homology"/>
<evidence type="ECO:0000256" key="1">
    <source>
        <dbReference type="ARBA" id="ARBA00005495"/>
    </source>
</evidence>
<dbReference type="Pfam" id="PF04828">
    <property type="entry name" value="GFA"/>
    <property type="match status" value="1"/>
</dbReference>
<dbReference type="HOGENOM" id="CLU_055491_7_3_1"/>
<evidence type="ECO:0000313" key="5">
    <source>
        <dbReference type="EnsemblProtists" id="PYU1_T006096"/>
    </source>
</evidence>
<dbReference type="InterPro" id="IPR052355">
    <property type="entry name" value="CENP-V-like"/>
</dbReference>
<keyword evidence="3" id="KW-0862">Zinc</keyword>
<reference evidence="6" key="1">
    <citation type="journal article" date="2010" name="Genome Biol.">
        <title>Genome sequence of the necrotrophic plant pathogen Pythium ultimum reveals original pathogenicity mechanisms and effector repertoire.</title>
        <authorList>
            <person name="Levesque C.A."/>
            <person name="Brouwer H."/>
            <person name="Cano L."/>
            <person name="Hamilton J.P."/>
            <person name="Holt C."/>
            <person name="Huitema E."/>
            <person name="Raffaele S."/>
            <person name="Robideau G.P."/>
            <person name="Thines M."/>
            <person name="Win J."/>
            <person name="Zerillo M.M."/>
            <person name="Beakes G.W."/>
            <person name="Boore J.L."/>
            <person name="Busam D."/>
            <person name="Dumas B."/>
            <person name="Ferriera S."/>
            <person name="Fuerstenberg S.I."/>
            <person name="Gachon C.M."/>
            <person name="Gaulin E."/>
            <person name="Govers F."/>
            <person name="Grenville-Briggs L."/>
            <person name="Horner N."/>
            <person name="Hostetler J."/>
            <person name="Jiang R.H."/>
            <person name="Johnson J."/>
            <person name="Krajaejun T."/>
            <person name="Lin H."/>
            <person name="Meijer H.J."/>
            <person name="Moore B."/>
            <person name="Morris P."/>
            <person name="Phuntmart V."/>
            <person name="Puiu D."/>
            <person name="Shetty J."/>
            <person name="Stajich J.E."/>
            <person name="Tripathy S."/>
            <person name="Wawra S."/>
            <person name="van West P."/>
            <person name="Whitty B.R."/>
            <person name="Coutinho P.M."/>
            <person name="Henrissat B."/>
            <person name="Martin F."/>
            <person name="Thomas P.D."/>
            <person name="Tyler B.M."/>
            <person name="De Vries R.P."/>
            <person name="Kamoun S."/>
            <person name="Yandell M."/>
            <person name="Tisserat N."/>
            <person name="Buell C.R."/>
        </authorList>
    </citation>
    <scope>NUCLEOTIDE SEQUENCE</scope>
    <source>
        <strain evidence="6">DAOM:BR144</strain>
    </source>
</reference>
<evidence type="ECO:0000313" key="6">
    <source>
        <dbReference type="Proteomes" id="UP000019132"/>
    </source>
</evidence>
<dbReference type="OMA" id="DCSLCRR"/>
<dbReference type="STRING" id="431595.K3WMA4"/>
<dbReference type="VEuPathDB" id="FungiDB:PYU1_G006084"/>
<dbReference type="InterPro" id="IPR011057">
    <property type="entry name" value="Mss4-like_sf"/>
</dbReference>
<keyword evidence="6" id="KW-1185">Reference proteome</keyword>
<name>K3WMA4_GLOUD</name>
<sequence>MASSAPAPAALITHRGACHCRDIEFEFTGERDLVAIDCNCSICAMKKNTHVIVPQTRFRLLKGDDALATYTFNTHRAKHMFCKRCGVQPFYIPRSNQDGYAITVACIDPGTVSTVTVDRFDGQNWEQTFAQSDISKYSKE</sequence>
<dbReference type="PANTHER" id="PTHR28620">
    <property type="entry name" value="CENTROMERE PROTEIN V"/>
    <property type="match status" value="1"/>
</dbReference>
<dbReference type="PANTHER" id="PTHR28620:SF1">
    <property type="entry name" value="CENP-V_GFA DOMAIN-CONTAINING PROTEIN"/>
    <property type="match status" value="1"/>
</dbReference>
<evidence type="ECO:0000259" key="4">
    <source>
        <dbReference type="PROSITE" id="PS51891"/>
    </source>
</evidence>
<dbReference type="PROSITE" id="PS51891">
    <property type="entry name" value="CENP_V_GFA"/>
    <property type="match status" value="1"/>
</dbReference>
<dbReference type="GO" id="GO:0046872">
    <property type="term" value="F:metal ion binding"/>
    <property type="evidence" value="ECO:0007669"/>
    <property type="project" value="UniProtKB-KW"/>
</dbReference>
<keyword evidence="2" id="KW-0479">Metal-binding</keyword>
<dbReference type="SUPFAM" id="SSF51316">
    <property type="entry name" value="Mss4-like"/>
    <property type="match status" value="1"/>
</dbReference>
<dbReference type="Gene3D" id="2.170.150.70">
    <property type="match status" value="1"/>
</dbReference>
<dbReference type="EnsemblProtists" id="PYU1_T006096">
    <property type="protein sequence ID" value="PYU1_T006096"/>
    <property type="gene ID" value="PYU1_G006084"/>
</dbReference>
<dbReference type="AlphaFoldDB" id="K3WMA4"/>